<protein>
    <submittedName>
        <fullName evidence="3">Sensor histidine kinase</fullName>
    </submittedName>
</protein>
<name>A0A9D1MJN9_9FIRM</name>
<keyword evidence="1" id="KW-0472">Membrane</keyword>
<comment type="caution">
    <text evidence="3">The sequence shown here is derived from an EMBL/GenBank/DDBJ whole genome shotgun (WGS) entry which is preliminary data.</text>
</comment>
<evidence type="ECO:0000313" key="4">
    <source>
        <dbReference type="Proteomes" id="UP000824110"/>
    </source>
</evidence>
<dbReference type="Gene3D" id="3.30.565.10">
    <property type="entry name" value="Histidine kinase-like ATPase, C-terminal domain"/>
    <property type="match status" value="1"/>
</dbReference>
<dbReference type="GO" id="GO:0016301">
    <property type="term" value="F:kinase activity"/>
    <property type="evidence" value="ECO:0007669"/>
    <property type="project" value="UniProtKB-KW"/>
</dbReference>
<keyword evidence="3" id="KW-0418">Kinase</keyword>
<feature type="domain" description="Sensor histidine kinase NatK-like C-terminal" evidence="2">
    <location>
        <begin position="320"/>
        <end position="424"/>
    </location>
</feature>
<dbReference type="EMBL" id="DVNE01000015">
    <property type="protein sequence ID" value="HIU61347.1"/>
    <property type="molecule type" value="Genomic_DNA"/>
</dbReference>
<sequence>MKFIDFLWSATHGLNGFIIQLFVCELLFTLPVKLRRRPYILVPLCIVLYFGAGWAIRYIPSMGVITASVYCIILFVFSLALQQICFRQSFKRTLFNSSAAYILQNLALNAEEAVTMFVDGRGWKLLVMTAVIAAVYAFYYFILIRRNRGKEVRLNSLSIVAIALFSVLVSNVLFSLSVTRGFTAEQMLPVKVLFVVSCNLALFFQFVIFRNAALNSEKAIVEQLLVNEQKQHKMSQQNIDLINIKCHDLKKQINLLQNSIKSGNMDELFKDVKNAVSVYDESVNTGNSNLDLVLTEKQLYCYKNKIRIEIMTDGEKLNFMSPTDIYSFFGNALDNAMECVVSLEESSRFISLEVWQKGDFVSVTVSNPCSCDVVMKDGIPVTSKADKKYHGFGTLSMKYIAEKYGGNIVFTEKDGIFAVCVLFPLVHEKKA</sequence>
<evidence type="ECO:0000256" key="1">
    <source>
        <dbReference type="SAM" id="Phobius"/>
    </source>
</evidence>
<feature type="transmembrane region" description="Helical" evidence="1">
    <location>
        <begin position="154"/>
        <end position="176"/>
    </location>
</feature>
<dbReference type="InterPro" id="IPR036890">
    <property type="entry name" value="HATPase_C_sf"/>
</dbReference>
<organism evidence="3 4">
    <name type="scientific">Candidatus Coproplasma excrementigallinarum</name>
    <dbReference type="NCBI Taxonomy" id="2840747"/>
    <lineage>
        <taxon>Bacteria</taxon>
        <taxon>Bacillati</taxon>
        <taxon>Bacillota</taxon>
        <taxon>Clostridia</taxon>
        <taxon>Eubacteriales</taxon>
        <taxon>Candidatus Coproplasma</taxon>
    </lineage>
</organism>
<feature type="transmembrane region" description="Helical" evidence="1">
    <location>
        <begin position="62"/>
        <end position="81"/>
    </location>
</feature>
<feature type="transmembrane region" description="Helical" evidence="1">
    <location>
        <begin position="93"/>
        <end position="110"/>
    </location>
</feature>
<evidence type="ECO:0000259" key="2">
    <source>
        <dbReference type="Pfam" id="PF14501"/>
    </source>
</evidence>
<dbReference type="CDD" id="cd16935">
    <property type="entry name" value="HATPase_AgrC-ComD-like"/>
    <property type="match status" value="1"/>
</dbReference>
<dbReference type="InterPro" id="IPR032834">
    <property type="entry name" value="NatK-like_C"/>
</dbReference>
<feature type="transmembrane region" description="Helical" evidence="1">
    <location>
        <begin position="39"/>
        <end position="56"/>
    </location>
</feature>
<proteinExistence type="predicted"/>
<dbReference type="SUPFAM" id="SSF55874">
    <property type="entry name" value="ATPase domain of HSP90 chaperone/DNA topoisomerase II/histidine kinase"/>
    <property type="match status" value="1"/>
</dbReference>
<keyword evidence="1" id="KW-1133">Transmembrane helix</keyword>
<dbReference type="Proteomes" id="UP000824110">
    <property type="component" value="Unassembled WGS sequence"/>
</dbReference>
<keyword evidence="1" id="KW-0812">Transmembrane</keyword>
<feature type="transmembrane region" description="Helical" evidence="1">
    <location>
        <begin position="188"/>
        <end position="209"/>
    </location>
</feature>
<reference evidence="3" key="1">
    <citation type="submission" date="2020-10" db="EMBL/GenBank/DDBJ databases">
        <authorList>
            <person name="Gilroy R."/>
        </authorList>
    </citation>
    <scope>NUCLEOTIDE SEQUENCE</scope>
    <source>
        <strain evidence="3">CHK195-12923</strain>
    </source>
</reference>
<dbReference type="Pfam" id="PF14501">
    <property type="entry name" value="HATPase_c_5"/>
    <property type="match status" value="1"/>
</dbReference>
<accession>A0A9D1MJN9</accession>
<reference evidence="3" key="2">
    <citation type="journal article" date="2021" name="PeerJ">
        <title>Extensive microbial diversity within the chicken gut microbiome revealed by metagenomics and culture.</title>
        <authorList>
            <person name="Gilroy R."/>
            <person name="Ravi A."/>
            <person name="Getino M."/>
            <person name="Pursley I."/>
            <person name="Horton D.L."/>
            <person name="Alikhan N.F."/>
            <person name="Baker D."/>
            <person name="Gharbi K."/>
            <person name="Hall N."/>
            <person name="Watson M."/>
            <person name="Adriaenssens E.M."/>
            <person name="Foster-Nyarko E."/>
            <person name="Jarju S."/>
            <person name="Secka A."/>
            <person name="Antonio M."/>
            <person name="Oren A."/>
            <person name="Chaudhuri R.R."/>
            <person name="La Ragione R."/>
            <person name="Hildebrand F."/>
            <person name="Pallen M.J."/>
        </authorList>
    </citation>
    <scope>NUCLEOTIDE SEQUENCE</scope>
    <source>
        <strain evidence="3">CHK195-12923</strain>
    </source>
</reference>
<evidence type="ECO:0000313" key="3">
    <source>
        <dbReference type="EMBL" id="HIU61347.1"/>
    </source>
</evidence>
<keyword evidence="3" id="KW-0808">Transferase</keyword>
<dbReference type="AlphaFoldDB" id="A0A9D1MJN9"/>
<gene>
    <name evidence="3" type="ORF">IAB69_01685</name>
</gene>
<feature type="transmembrane region" description="Helical" evidence="1">
    <location>
        <begin position="6"/>
        <end position="27"/>
    </location>
</feature>
<feature type="transmembrane region" description="Helical" evidence="1">
    <location>
        <begin position="122"/>
        <end position="142"/>
    </location>
</feature>